<sequence>MPSMLAKAITTEYIDNACYRVCPQSLQNHLYITFSQFLHKPPLQNIFSVLAQTTSTEHVLSPCKTTSTEHFLSSCTNHVNEEGFQKMDVFNFYSLCDLALPNIS</sequence>
<organism evidence="1 2">
    <name type="scientific">Plakobranchus ocellatus</name>
    <dbReference type="NCBI Taxonomy" id="259542"/>
    <lineage>
        <taxon>Eukaryota</taxon>
        <taxon>Metazoa</taxon>
        <taxon>Spiralia</taxon>
        <taxon>Lophotrochozoa</taxon>
        <taxon>Mollusca</taxon>
        <taxon>Gastropoda</taxon>
        <taxon>Heterobranchia</taxon>
        <taxon>Euthyneura</taxon>
        <taxon>Panpulmonata</taxon>
        <taxon>Sacoglossa</taxon>
        <taxon>Placobranchoidea</taxon>
        <taxon>Plakobranchidae</taxon>
        <taxon>Plakobranchus</taxon>
    </lineage>
</organism>
<keyword evidence="2" id="KW-1185">Reference proteome</keyword>
<dbReference type="AlphaFoldDB" id="A0AAV4DIL2"/>
<dbReference type="Proteomes" id="UP000735302">
    <property type="component" value="Unassembled WGS sequence"/>
</dbReference>
<evidence type="ECO:0000313" key="2">
    <source>
        <dbReference type="Proteomes" id="UP000735302"/>
    </source>
</evidence>
<gene>
    <name evidence="1" type="ORF">PoB_007049100</name>
</gene>
<dbReference type="EMBL" id="BLXT01007928">
    <property type="protein sequence ID" value="GFO43986.1"/>
    <property type="molecule type" value="Genomic_DNA"/>
</dbReference>
<name>A0AAV4DIL2_9GAST</name>
<proteinExistence type="predicted"/>
<comment type="caution">
    <text evidence="1">The sequence shown here is derived from an EMBL/GenBank/DDBJ whole genome shotgun (WGS) entry which is preliminary data.</text>
</comment>
<reference evidence="1 2" key="1">
    <citation type="journal article" date="2021" name="Elife">
        <title>Chloroplast acquisition without the gene transfer in kleptoplastic sea slugs, Plakobranchus ocellatus.</title>
        <authorList>
            <person name="Maeda T."/>
            <person name="Takahashi S."/>
            <person name="Yoshida T."/>
            <person name="Shimamura S."/>
            <person name="Takaki Y."/>
            <person name="Nagai Y."/>
            <person name="Toyoda A."/>
            <person name="Suzuki Y."/>
            <person name="Arimoto A."/>
            <person name="Ishii H."/>
            <person name="Satoh N."/>
            <person name="Nishiyama T."/>
            <person name="Hasebe M."/>
            <person name="Maruyama T."/>
            <person name="Minagawa J."/>
            <person name="Obokata J."/>
            <person name="Shigenobu S."/>
        </authorList>
    </citation>
    <scope>NUCLEOTIDE SEQUENCE [LARGE SCALE GENOMIC DNA]</scope>
</reference>
<evidence type="ECO:0000313" key="1">
    <source>
        <dbReference type="EMBL" id="GFO43986.1"/>
    </source>
</evidence>
<accession>A0AAV4DIL2</accession>
<protein>
    <submittedName>
        <fullName evidence="1">Uncharacterized protein</fullName>
    </submittedName>
</protein>